<name>A0A2P4XKT0_9STRA</name>
<feature type="compositionally biased region" description="Basic and acidic residues" evidence="1">
    <location>
        <begin position="46"/>
        <end position="56"/>
    </location>
</feature>
<dbReference type="AlphaFoldDB" id="A0A2P4XKT0"/>
<evidence type="ECO:0000313" key="2">
    <source>
        <dbReference type="EMBL" id="POM66163.1"/>
    </source>
</evidence>
<evidence type="ECO:0000313" key="3">
    <source>
        <dbReference type="Proteomes" id="UP000237271"/>
    </source>
</evidence>
<sequence>MEDVSHSLPRTTGRAAAAAKPSPVAKKPRRPSKTRAGGKQKMSLAEARKAAQEEVEKRIQERAKLLSASKKKK</sequence>
<organism evidence="2 3">
    <name type="scientific">Phytophthora palmivora</name>
    <dbReference type="NCBI Taxonomy" id="4796"/>
    <lineage>
        <taxon>Eukaryota</taxon>
        <taxon>Sar</taxon>
        <taxon>Stramenopiles</taxon>
        <taxon>Oomycota</taxon>
        <taxon>Peronosporomycetes</taxon>
        <taxon>Peronosporales</taxon>
        <taxon>Peronosporaceae</taxon>
        <taxon>Phytophthora</taxon>
    </lineage>
</organism>
<evidence type="ECO:0000256" key="1">
    <source>
        <dbReference type="SAM" id="MobiDB-lite"/>
    </source>
</evidence>
<feature type="compositionally biased region" description="Basic residues" evidence="1">
    <location>
        <begin position="26"/>
        <end position="38"/>
    </location>
</feature>
<proteinExistence type="predicted"/>
<feature type="compositionally biased region" description="Low complexity" evidence="1">
    <location>
        <begin position="14"/>
        <end position="25"/>
    </location>
</feature>
<dbReference type="EMBL" id="NCKW01009716">
    <property type="protein sequence ID" value="POM66163.1"/>
    <property type="molecule type" value="Genomic_DNA"/>
</dbReference>
<gene>
    <name evidence="2" type="ORF">PHPALM_18021</name>
</gene>
<comment type="caution">
    <text evidence="2">The sequence shown here is derived from an EMBL/GenBank/DDBJ whole genome shotgun (WGS) entry which is preliminary data.</text>
</comment>
<keyword evidence="3" id="KW-1185">Reference proteome</keyword>
<reference evidence="2 3" key="1">
    <citation type="journal article" date="2017" name="Genome Biol. Evol.">
        <title>Phytophthora megakarya and P. palmivora, closely related causal agents of cacao black pod rot, underwent increases in genome sizes and gene numbers by different mechanisms.</title>
        <authorList>
            <person name="Ali S.S."/>
            <person name="Shao J."/>
            <person name="Lary D.J."/>
            <person name="Kronmiller B."/>
            <person name="Shen D."/>
            <person name="Strem M.D."/>
            <person name="Amoako-Attah I."/>
            <person name="Akrofi A.Y."/>
            <person name="Begoude B.A."/>
            <person name="Ten Hoopen G.M."/>
            <person name="Coulibaly K."/>
            <person name="Kebe B.I."/>
            <person name="Melnick R.L."/>
            <person name="Guiltinan M.J."/>
            <person name="Tyler B.M."/>
            <person name="Meinhardt L.W."/>
            <person name="Bailey B.A."/>
        </authorList>
    </citation>
    <scope>NUCLEOTIDE SEQUENCE [LARGE SCALE GENOMIC DNA]</scope>
    <source>
        <strain evidence="3">sbr112.9</strain>
    </source>
</reference>
<protein>
    <submittedName>
        <fullName evidence="2">Uncharacterized protein</fullName>
    </submittedName>
</protein>
<feature type="region of interest" description="Disordered" evidence="1">
    <location>
        <begin position="1"/>
        <end position="56"/>
    </location>
</feature>
<dbReference type="Proteomes" id="UP000237271">
    <property type="component" value="Unassembled WGS sequence"/>
</dbReference>
<accession>A0A2P4XKT0</accession>